<reference evidence="2" key="1">
    <citation type="journal article" date="2023" name="Commun. Biol.">
        <title>Genome analysis of Parmales, the sister group of diatoms, reveals the evolutionary specialization of diatoms from phago-mixotrophs to photoautotrophs.</title>
        <authorList>
            <person name="Ban H."/>
            <person name="Sato S."/>
            <person name="Yoshikawa S."/>
            <person name="Yamada K."/>
            <person name="Nakamura Y."/>
            <person name="Ichinomiya M."/>
            <person name="Sato N."/>
            <person name="Blanc-Mathieu R."/>
            <person name="Endo H."/>
            <person name="Kuwata A."/>
            <person name="Ogata H."/>
        </authorList>
    </citation>
    <scope>NUCLEOTIDE SEQUENCE [LARGE SCALE GENOMIC DNA]</scope>
    <source>
        <strain evidence="2">NIES 3700</strain>
    </source>
</reference>
<name>A0A9W6ZB46_9STRA</name>
<evidence type="ECO:0000313" key="1">
    <source>
        <dbReference type="EMBL" id="GMH46915.1"/>
    </source>
</evidence>
<dbReference type="OrthoDB" id="203500at2759"/>
<accession>A0A9W6ZB46</accession>
<dbReference type="Proteomes" id="UP001165122">
    <property type="component" value="Unassembled WGS sequence"/>
</dbReference>
<keyword evidence="2" id="KW-1185">Reference proteome</keyword>
<protein>
    <submittedName>
        <fullName evidence="1">Uncharacterized protein</fullName>
    </submittedName>
</protein>
<comment type="caution">
    <text evidence="1">The sequence shown here is derived from an EMBL/GenBank/DDBJ whole genome shotgun (WGS) entry which is preliminary data.</text>
</comment>
<proteinExistence type="predicted"/>
<organism evidence="1 2">
    <name type="scientific">Triparma laevis f. longispina</name>
    <dbReference type="NCBI Taxonomy" id="1714387"/>
    <lineage>
        <taxon>Eukaryota</taxon>
        <taxon>Sar</taxon>
        <taxon>Stramenopiles</taxon>
        <taxon>Ochrophyta</taxon>
        <taxon>Bolidophyceae</taxon>
        <taxon>Parmales</taxon>
        <taxon>Triparmaceae</taxon>
        <taxon>Triparma</taxon>
    </lineage>
</organism>
<dbReference type="EMBL" id="BRXW01000351">
    <property type="protein sequence ID" value="GMH46915.1"/>
    <property type="molecule type" value="Genomic_DNA"/>
</dbReference>
<sequence length="333" mass="35468">MNFCPTCGAKANGGAFCTQCGTALKQESQPGPLVADEVKQDTKVFPDTIPTPVYTAFPVTSTPMYTALPLAPVGTPGVGVGAGVAQNNKADTVKGSGGPGMCLVKKGDKHQLRLKFAPNLRSGESVPALLGGVHDGMAIGREYLEEKIHGEWRYTESALGPGTGVQLKFERGEFLKLQDSDLVLDVSFWKMTEGTPVNFVGGNGERTYLKGGGQEGRSWVVNNDGTISPKNYSNLVLGAAVPIKATELAGCWNCCCFPCGAAALNITPESDDVYQECGLFFWFFVIPIPYGKKRKRKSAKQFVNTEDAGDVAMFENSNKIYFPPGVAGCGGRC</sequence>
<evidence type="ECO:0000313" key="2">
    <source>
        <dbReference type="Proteomes" id="UP001165122"/>
    </source>
</evidence>
<dbReference type="AlphaFoldDB" id="A0A9W6ZB46"/>
<gene>
    <name evidence="1" type="ORF">TrLO_g2536</name>
</gene>